<evidence type="ECO:0000256" key="1">
    <source>
        <dbReference type="SAM" id="SignalP"/>
    </source>
</evidence>
<comment type="caution">
    <text evidence="2">The sequence shown here is derived from an EMBL/GenBank/DDBJ whole genome shotgun (WGS) entry which is preliminary data.</text>
</comment>
<name>A0ABR8ALL3_9CYAN</name>
<evidence type="ECO:0000313" key="3">
    <source>
        <dbReference type="Proteomes" id="UP000658514"/>
    </source>
</evidence>
<feature type="signal peptide" evidence="1">
    <location>
        <begin position="1"/>
        <end position="35"/>
    </location>
</feature>
<dbReference type="Proteomes" id="UP000658514">
    <property type="component" value="Unassembled WGS sequence"/>
</dbReference>
<accession>A0ABR8ALL3</accession>
<dbReference type="EMBL" id="JACJQH010000062">
    <property type="protein sequence ID" value="MBD2199541.1"/>
    <property type="molecule type" value="Genomic_DNA"/>
</dbReference>
<proteinExistence type="predicted"/>
<keyword evidence="1" id="KW-0732">Signal</keyword>
<protein>
    <submittedName>
        <fullName evidence="2">Uncharacterized protein</fullName>
    </submittedName>
</protein>
<reference evidence="2 3" key="1">
    <citation type="journal article" date="2020" name="ISME J.">
        <title>Comparative genomics reveals insights into cyanobacterial evolution and habitat adaptation.</title>
        <authorList>
            <person name="Chen M.Y."/>
            <person name="Teng W.K."/>
            <person name="Zhao L."/>
            <person name="Hu C.X."/>
            <person name="Zhou Y.K."/>
            <person name="Han B.P."/>
            <person name="Song L.R."/>
            <person name="Shu W.S."/>
        </authorList>
    </citation>
    <scope>NUCLEOTIDE SEQUENCE [LARGE SCALE GENOMIC DNA]</scope>
    <source>
        <strain evidence="2 3">FACHB-288</strain>
    </source>
</reference>
<evidence type="ECO:0000313" key="2">
    <source>
        <dbReference type="EMBL" id="MBD2199541.1"/>
    </source>
</evidence>
<gene>
    <name evidence="2" type="ORF">H6G24_29370</name>
</gene>
<feature type="chain" id="PRO_5047445530" evidence="1">
    <location>
        <begin position="36"/>
        <end position="220"/>
    </location>
</feature>
<sequence length="220" mass="23985">MYKLNHFNWQKIGLAGTAFGSLLISFSSITPSAVAQQQNSKINPCPSIFYEVPHRDRVMVPAGCPPNAATLRMQQQRQTLGQPTIIVVPIRPGVRPIQPPIPENRQSAMSGDKPLRVYATITPTAGTVNVKLKNNTNAGISFQAIGYTEPRYLAGGQEFVLQDLPTPVSITLVRQDGGLLKVMPMSTSQGTLAVSLDETTNFNNDQGVLRIQRDGQVFLN</sequence>
<keyword evidence="3" id="KW-1185">Reference proteome</keyword>
<dbReference type="RefSeq" id="WP_190549071.1">
    <property type="nucleotide sequence ID" value="NZ_CAWPNO010000098.1"/>
</dbReference>
<organism evidence="2 3">
    <name type="scientific">Calothrix parietina FACHB-288</name>
    <dbReference type="NCBI Taxonomy" id="2692896"/>
    <lineage>
        <taxon>Bacteria</taxon>
        <taxon>Bacillati</taxon>
        <taxon>Cyanobacteriota</taxon>
        <taxon>Cyanophyceae</taxon>
        <taxon>Nostocales</taxon>
        <taxon>Calotrichaceae</taxon>
        <taxon>Calothrix</taxon>
    </lineage>
</organism>